<keyword evidence="4" id="KW-1185">Reference proteome</keyword>
<name>A0A7D3XW24_9BACT</name>
<feature type="chain" id="PRO_5029869798" evidence="1">
    <location>
        <begin position="22"/>
        <end position="345"/>
    </location>
</feature>
<protein>
    <submittedName>
        <fullName evidence="3">T9SS type A sorting domain-containing protein</fullName>
    </submittedName>
</protein>
<evidence type="ECO:0000256" key="1">
    <source>
        <dbReference type="SAM" id="SignalP"/>
    </source>
</evidence>
<feature type="domain" description="Secretion system C-terminal sorting" evidence="2">
    <location>
        <begin position="265"/>
        <end position="343"/>
    </location>
</feature>
<accession>A0A7D3XW24</accession>
<dbReference type="NCBIfam" id="TIGR04183">
    <property type="entry name" value="Por_Secre_tail"/>
    <property type="match status" value="1"/>
</dbReference>
<feature type="signal peptide" evidence="1">
    <location>
        <begin position="1"/>
        <end position="21"/>
    </location>
</feature>
<dbReference type="Gene3D" id="2.60.40.4070">
    <property type="match status" value="1"/>
</dbReference>
<evidence type="ECO:0000313" key="4">
    <source>
        <dbReference type="Proteomes" id="UP000500961"/>
    </source>
</evidence>
<reference evidence="3 4" key="1">
    <citation type="submission" date="2019-07" db="EMBL/GenBank/DDBJ databases">
        <title>Thalassofilum flectens gen. nov., sp. nov., a novel moderate thermophilic anaerobe from a shallow sea hot spring in Kunashir Island (Russia), representing a new family in the order Bacteroidales, and proposal of Thalassofilacea fam. nov.</title>
        <authorList>
            <person name="Kochetkova T.V."/>
            <person name="Podosokorskaya O.A."/>
            <person name="Novikov A."/>
            <person name="Elcheninov A.G."/>
            <person name="Toshchakov S.V."/>
            <person name="Kublanov I.V."/>
        </authorList>
    </citation>
    <scope>NUCLEOTIDE SEQUENCE [LARGE SCALE GENOMIC DNA]</scope>
    <source>
        <strain evidence="3 4">38-H</strain>
    </source>
</reference>
<dbReference type="KEGG" id="ttz:FHG85_08655"/>
<evidence type="ECO:0000313" key="3">
    <source>
        <dbReference type="EMBL" id="QKG80328.1"/>
    </source>
</evidence>
<dbReference type="Pfam" id="PF18962">
    <property type="entry name" value="Por_Secre_tail"/>
    <property type="match status" value="1"/>
</dbReference>
<sequence>MLMKKVLLFAACALTFSGLMAQVTLTQETHGFFADLKNPMVLTSYVEPGMAGKNVVWDFSNLEVKNSFTGNIDGFYTSKCCSKFTKGNVVLEEFGNFFVFESTNESLEQVGYMSATGNTRFSYNKPFVKMRYPFSYGDSYSGQFDGDYILNDNVIGSIAGTYSVEGDGIGKLILPNGQTLDNVLRVKEVKTTKQTFSSSSVLITDITYRWYVSNHRFPVLVLIRSEVKGQNSEPAVTTKAAYNSNVMNATTSTPVSTLSDINLSIYPNPYAEKVNIDFNIPAKCSVNISVYDLTGRVVKELANTTLDAGQKHFEFSAKSLGLPGGAYILKLRAGSKELTRKLVEL</sequence>
<evidence type="ECO:0000259" key="2">
    <source>
        <dbReference type="Pfam" id="PF18962"/>
    </source>
</evidence>
<keyword evidence="1" id="KW-0732">Signal</keyword>
<dbReference type="AlphaFoldDB" id="A0A7D3XW24"/>
<dbReference type="Proteomes" id="UP000500961">
    <property type="component" value="Chromosome"/>
</dbReference>
<organism evidence="3 4">
    <name type="scientific">Tenuifilum thalassicum</name>
    <dbReference type="NCBI Taxonomy" id="2590900"/>
    <lineage>
        <taxon>Bacteria</taxon>
        <taxon>Pseudomonadati</taxon>
        <taxon>Bacteroidota</taxon>
        <taxon>Bacteroidia</taxon>
        <taxon>Bacteroidales</taxon>
        <taxon>Tenuifilaceae</taxon>
        <taxon>Tenuifilum</taxon>
    </lineage>
</organism>
<dbReference type="InterPro" id="IPR026444">
    <property type="entry name" value="Secre_tail"/>
</dbReference>
<proteinExistence type="predicted"/>
<dbReference type="EMBL" id="CP041345">
    <property type="protein sequence ID" value="QKG80328.1"/>
    <property type="molecule type" value="Genomic_DNA"/>
</dbReference>
<gene>
    <name evidence="3" type="ORF">FHG85_08655</name>
</gene>